<protein>
    <recommendedName>
        <fullName evidence="3">Hexosyltransferase</fullName>
    </recommendedName>
</protein>
<dbReference type="EMBL" id="CAUYUJ010015903">
    <property type="protein sequence ID" value="CAK0859449.1"/>
    <property type="molecule type" value="Genomic_DNA"/>
</dbReference>
<reference evidence="1" key="1">
    <citation type="submission" date="2023-10" db="EMBL/GenBank/DDBJ databases">
        <authorList>
            <person name="Chen Y."/>
            <person name="Shah S."/>
            <person name="Dougan E. K."/>
            <person name="Thang M."/>
            <person name="Chan C."/>
        </authorList>
    </citation>
    <scope>NUCLEOTIDE SEQUENCE [LARGE SCALE GENOMIC DNA]</scope>
</reference>
<proteinExistence type="predicted"/>
<dbReference type="Pfam" id="PF04724">
    <property type="entry name" value="Glyco_transf_17"/>
    <property type="match status" value="1"/>
</dbReference>
<evidence type="ECO:0000313" key="2">
    <source>
        <dbReference type="Proteomes" id="UP001189429"/>
    </source>
</evidence>
<dbReference type="Proteomes" id="UP001189429">
    <property type="component" value="Unassembled WGS sequence"/>
</dbReference>
<keyword evidence="2" id="KW-1185">Reference proteome</keyword>
<dbReference type="PANTHER" id="PTHR12224:SF0">
    <property type="entry name" value="BETA-1,4-MANNOSYL-GLYCOPROTEIN 4-BETA-N-ACETYLGLUCOSAMINYLTRANSFERASE"/>
    <property type="match status" value="1"/>
</dbReference>
<accession>A0ABN9UJR2</accession>
<evidence type="ECO:0008006" key="3">
    <source>
        <dbReference type="Google" id="ProtNLM"/>
    </source>
</evidence>
<feature type="non-terminal residue" evidence="1">
    <location>
        <position position="1"/>
    </location>
</feature>
<evidence type="ECO:0000313" key="1">
    <source>
        <dbReference type="EMBL" id="CAK0859449.1"/>
    </source>
</evidence>
<comment type="caution">
    <text evidence="1">The sequence shown here is derived from an EMBL/GenBank/DDBJ whole genome shotgun (WGS) entry which is preliminary data.</text>
</comment>
<sequence length="506" mass="55739">SSTSCPRPYRVEALCAEGPMPPGWRRAARLAALALLGGLRGARGLRAGGAALPLQASAAVAPGGASAAPPRKRGVFNFGAPAAGPGGAEAREVRRAPRTPEEAAADFGGAQGLCDYWGPRRAPPPGGRGSAPRGWPPLAPGARRPRIFYGIVAGNGGQADLYELHFLEVSPFVSRIVAVDPKMTQQGHQRNVSLNMSSPRFRRFGDQLRRVELESPTGGKTLSQLSVAERSSLLRSGREPLNSAFVLEQWTRAQMEQGFKDSHGNWEMEEGDIVIVADSDEIPLRHFLAALQYCEVPSFKMVNLMLDQGMEHTLACRGAVVPLRSQVYEYFMDCPTKQPIWMRPNVALARCLMNGEMDFEDVRTSSRHRTSPPRKVAARHLHNVGMSLQDIVFKYGHYVEPRTEFLDSGLDVETNQEMMWRGCDPRAPELGPGSWYMSLRPSNDFIDPRNARGYCVEYEGLRRGLDLPFALLEERPELAGGLLWRGHAELRNPFAGRKGGTNYFHD</sequence>
<name>A0ABN9UJR2_9DINO</name>
<gene>
    <name evidence="1" type="ORF">PCOR1329_LOCUS48810</name>
</gene>
<organism evidence="1 2">
    <name type="scientific">Prorocentrum cordatum</name>
    <dbReference type="NCBI Taxonomy" id="2364126"/>
    <lineage>
        <taxon>Eukaryota</taxon>
        <taxon>Sar</taxon>
        <taxon>Alveolata</taxon>
        <taxon>Dinophyceae</taxon>
        <taxon>Prorocentrales</taxon>
        <taxon>Prorocentraceae</taxon>
        <taxon>Prorocentrum</taxon>
    </lineage>
</organism>
<dbReference type="InterPro" id="IPR006813">
    <property type="entry name" value="Glyco_trans_17"/>
</dbReference>
<dbReference type="PANTHER" id="PTHR12224">
    <property type="entry name" value="BETA-1,4-MANNOSYL-GLYCOPROTEIN BETA-1,4-N-ACETYLGLUCOSAMINYL-TRANSFERASE"/>
    <property type="match status" value="1"/>
</dbReference>